<feature type="non-terminal residue" evidence="1">
    <location>
        <position position="1"/>
    </location>
</feature>
<dbReference type="EMBL" id="BT093048">
    <property type="protein sequence ID" value="ACU17414.1"/>
    <property type="molecule type" value="mRNA"/>
</dbReference>
<dbReference type="AlphaFoldDB" id="C6T6I2"/>
<protein>
    <submittedName>
        <fullName evidence="1">Uncharacterized protein</fullName>
    </submittedName>
</protein>
<proteinExistence type="evidence at transcript level"/>
<evidence type="ECO:0000313" key="1">
    <source>
        <dbReference type="EMBL" id="ACU17414.1"/>
    </source>
</evidence>
<accession>C6T6I2</accession>
<name>C6T6I2_SOYBN</name>
<organism evidence="1">
    <name type="scientific">Glycine max</name>
    <name type="common">Soybean</name>
    <name type="synonym">Glycine hispida</name>
    <dbReference type="NCBI Taxonomy" id="3847"/>
    <lineage>
        <taxon>Eukaryota</taxon>
        <taxon>Viridiplantae</taxon>
        <taxon>Streptophyta</taxon>
        <taxon>Embryophyta</taxon>
        <taxon>Tracheophyta</taxon>
        <taxon>Spermatophyta</taxon>
        <taxon>Magnoliopsida</taxon>
        <taxon>eudicotyledons</taxon>
        <taxon>Gunneridae</taxon>
        <taxon>Pentapetalae</taxon>
        <taxon>rosids</taxon>
        <taxon>fabids</taxon>
        <taxon>Fabales</taxon>
        <taxon>Fabaceae</taxon>
        <taxon>Papilionoideae</taxon>
        <taxon>50 kb inversion clade</taxon>
        <taxon>NPAAA clade</taxon>
        <taxon>indigoferoid/millettioid clade</taxon>
        <taxon>Phaseoleae</taxon>
        <taxon>Glycine</taxon>
        <taxon>Glycine subgen. Soja</taxon>
    </lineage>
</organism>
<reference evidence="1" key="1">
    <citation type="submission" date="2009-08" db="EMBL/GenBank/DDBJ databases">
        <authorList>
            <person name="Cheung F."/>
            <person name="Xiao Y."/>
            <person name="Chan A."/>
            <person name="Moskal W."/>
            <person name="Town C.D."/>
        </authorList>
    </citation>
    <scope>NUCLEOTIDE SEQUENCE</scope>
</reference>
<sequence>CNFHRNDITGLVGGSSVVILTESHNIDTLG</sequence>
<feature type="non-terminal residue" evidence="1">
    <location>
        <position position="30"/>
    </location>
</feature>